<evidence type="ECO:0000256" key="4">
    <source>
        <dbReference type="ARBA" id="ARBA00022989"/>
    </source>
</evidence>
<dbReference type="InterPro" id="IPR005498">
    <property type="entry name" value="T4SS_VirB10/TraB/TrbI"/>
</dbReference>
<dbReference type="Proteomes" id="UP000311469">
    <property type="component" value="Chromosome cSF1"/>
</dbReference>
<dbReference type="Gene3D" id="2.40.128.260">
    <property type="entry name" value="Type IV secretion system, VirB10/TraB/TrbI"/>
    <property type="match status" value="2"/>
</dbReference>
<comment type="subcellular location">
    <subcellularLocation>
        <location evidence="1">Membrane</location>
        <topology evidence="1">Single-pass membrane protein</topology>
    </subcellularLocation>
</comment>
<comment type="similarity">
    <text evidence="2">Belongs to the TrbI/VirB10 family.</text>
</comment>
<sequence>MLFDASQGVGAATNDTDSAAGGRQGEGRGASARARAGIIANRSTTVPQGTIVPAVLETAIDSSSAGYARALVQRDIRGFDGSRILIPRGSRLIGEYQSNTSAGQKRALITWVRLIRPDGGTIALGSPATDPVGKGGVKAKVDSHFFERFSGAILQSALDVGVNLAARSADSSVVLAMPGSFNGTGQATAAAQIPPTLSVRQGTSVSVFVARDLDFTDIEDRP</sequence>
<gene>
    <name evidence="7" type="ORF">FIL70_03035</name>
</gene>
<evidence type="ECO:0000256" key="5">
    <source>
        <dbReference type="ARBA" id="ARBA00023136"/>
    </source>
</evidence>
<name>A0A5B8CHA3_SPHSA</name>
<dbReference type="Pfam" id="PF03743">
    <property type="entry name" value="TrbI"/>
    <property type="match status" value="1"/>
</dbReference>
<evidence type="ECO:0000256" key="2">
    <source>
        <dbReference type="ARBA" id="ARBA00010265"/>
    </source>
</evidence>
<organism evidence="7 8">
    <name type="scientific">Sphingobium fuliginis ATCC 27551</name>
    <dbReference type="NCBI Taxonomy" id="1208342"/>
    <lineage>
        <taxon>Bacteria</taxon>
        <taxon>Pseudomonadati</taxon>
        <taxon>Pseudomonadota</taxon>
        <taxon>Alphaproteobacteria</taxon>
        <taxon>Sphingomonadales</taxon>
        <taxon>Sphingomonadaceae</taxon>
        <taxon>Sphingobium</taxon>
    </lineage>
</organism>
<evidence type="ECO:0000256" key="1">
    <source>
        <dbReference type="ARBA" id="ARBA00004167"/>
    </source>
</evidence>
<dbReference type="EMBL" id="CP041016">
    <property type="protein sequence ID" value="QDC39004.1"/>
    <property type="molecule type" value="Genomic_DNA"/>
</dbReference>
<feature type="region of interest" description="Disordered" evidence="6">
    <location>
        <begin position="1"/>
        <end position="33"/>
    </location>
</feature>
<evidence type="ECO:0000256" key="6">
    <source>
        <dbReference type="SAM" id="MobiDB-lite"/>
    </source>
</evidence>
<dbReference type="GO" id="GO:0016020">
    <property type="term" value="C:membrane"/>
    <property type="evidence" value="ECO:0007669"/>
    <property type="project" value="UniProtKB-SubCell"/>
</dbReference>
<proteinExistence type="inferred from homology"/>
<keyword evidence="3" id="KW-0812">Transmembrane</keyword>
<protein>
    <submittedName>
        <fullName evidence="7">TrbI/VirB10 family protein</fullName>
    </submittedName>
</protein>
<dbReference type="InterPro" id="IPR042217">
    <property type="entry name" value="T4SS_VirB10/TrbI"/>
</dbReference>
<accession>A0A5B8CHA3</accession>
<evidence type="ECO:0000313" key="8">
    <source>
        <dbReference type="Proteomes" id="UP000311469"/>
    </source>
</evidence>
<dbReference type="AlphaFoldDB" id="A0A5B8CHA3"/>
<keyword evidence="5" id="KW-0472">Membrane</keyword>
<dbReference type="CDD" id="cd16429">
    <property type="entry name" value="VirB10"/>
    <property type="match status" value="1"/>
</dbReference>
<dbReference type="KEGG" id="sufl:FIL70_03035"/>
<evidence type="ECO:0000313" key="7">
    <source>
        <dbReference type="EMBL" id="QDC39004.1"/>
    </source>
</evidence>
<reference evidence="7 8" key="1">
    <citation type="submission" date="2019-06" db="EMBL/GenBank/DDBJ databases">
        <title>Genome organization and adaptive potential of archetypical organophosphate degarding Sphingobium fuliginis ATCC 27551.</title>
        <authorList>
            <person name="Sarwar A."/>
            <person name="Parthasarathy S."/>
            <person name="Singh C."/>
            <person name="Siddavattam D."/>
        </authorList>
    </citation>
    <scope>NUCLEOTIDE SEQUENCE [LARGE SCALE GENOMIC DNA]</scope>
    <source>
        <strain evidence="7 8">ATCC 27551</strain>
    </source>
</reference>
<evidence type="ECO:0000256" key="3">
    <source>
        <dbReference type="ARBA" id="ARBA00022692"/>
    </source>
</evidence>
<keyword evidence="4" id="KW-1133">Transmembrane helix</keyword>